<feature type="chain" id="PRO_5045768820" evidence="1">
    <location>
        <begin position="23"/>
        <end position="253"/>
    </location>
</feature>
<evidence type="ECO:0000313" key="3">
    <source>
        <dbReference type="Proteomes" id="UP001559025"/>
    </source>
</evidence>
<dbReference type="EMBL" id="JAZHFV010000005">
    <property type="protein sequence ID" value="MEX4008798.1"/>
    <property type="molecule type" value="Genomic_DNA"/>
</dbReference>
<dbReference type="Pfam" id="PF11306">
    <property type="entry name" value="DUF3108"/>
    <property type="match status" value="1"/>
</dbReference>
<keyword evidence="3" id="KW-1185">Reference proteome</keyword>
<dbReference type="InterPro" id="IPR021457">
    <property type="entry name" value="DUF3108"/>
</dbReference>
<feature type="signal peptide" evidence="1">
    <location>
        <begin position="1"/>
        <end position="22"/>
    </location>
</feature>
<proteinExistence type="predicted"/>
<sequence>MARSLASCLVLFVLATTVPAAAAQQQSFSADYSVTLLGLPIAKARFDSTFTADSFTIDGSLTSSGIARIFDKTTGTTRVEGSIGRDGAFPRTFRSHYDSGRKKSRTTIRFARGTVSSVENKPEPKRGDTWIPVAEDHLRAALDPLTSTLIRTSDPDAVCNRTIRAFDGEMRADLQLSPRGPADSNGRVTCDARFVAVSGYRKGRKQIDFLQTRSRIAITFAPLGKTGFFTPVDASVGTQIGPVRITAQRIEAR</sequence>
<evidence type="ECO:0000256" key="1">
    <source>
        <dbReference type="SAM" id="SignalP"/>
    </source>
</evidence>
<gene>
    <name evidence="2" type="ORF">V1479_15900</name>
</gene>
<evidence type="ECO:0000313" key="2">
    <source>
        <dbReference type="EMBL" id="MEX4008798.1"/>
    </source>
</evidence>
<reference evidence="2 3" key="1">
    <citation type="submission" date="2024-01" db="EMBL/GenBank/DDBJ databases">
        <title>New evidence supports the origin of RcGTA from prophage.</title>
        <authorList>
            <person name="Xu Y."/>
            <person name="Liu B."/>
            <person name="Chen F."/>
        </authorList>
    </citation>
    <scope>NUCLEOTIDE SEQUENCE [LARGE SCALE GENOMIC DNA]</scope>
    <source>
        <strain evidence="2 3">CBW1107-2</strain>
    </source>
</reference>
<dbReference type="RefSeq" id="WP_368803776.1">
    <property type="nucleotide sequence ID" value="NZ_JAZHFV010000005.1"/>
</dbReference>
<accession>A0ABV3WVU1</accession>
<protein>
    <submittedName>
        <fullName evidence="2">DUF3108 domain-containing protein</fullName>
    </submittedName>
</protein>
<dbReference type="Proteomes" id="UP001559025">
    <property type="component" value="Unassembled WGS sequence"/>
</dbReference>
<name>A0ABV3WVU1_9HYPH</name>
<comment type="caution">
    <text evidence="2">The sequence shown here is derived from an EMBL/GenBank/DDBJ whole genome shotgun (WGS) entry which is preliminary data.</text>
</comment>
<organism evidence="2 3">
    <name type="scientific">Neoaquamicrobium sediminum</name>
    <dbReference type="NCBI Taxonomy" id="1849104"/>
    <lineage>
        <taxon>Bacteria</taxon>
        <taxon>Pseudomonadati</taxon>
        <taxon>Pseudomonadota</taxon>
        <taxon>Alphaproteobacteria</taxon>
        <taxon>Hyphomicrobiales</taxon>
        <taxon>Phyllobacteriaceae</taxon>
        <taxon>Neoaquamicrobium</taxon>
    </lineage>
</organism>
<keyword evidence="1" id="KW-0732">Signal</keyword>